<dbReference type="SMART" id="SM00343">
    <property type="entry name" value="ZnF_C2HC"/>
    <property type="match status" value="1"/>
</dbReference>
<dbReference type="EMBL" id="KQ090406">
    <property type="protein sequence ID" value="KMS96143.1"/>
    <property type="molecule type" value="Genomic_DNA"/>
</dbReference>
<feature type="region of interest" description="Disordered" evidence="2">
    <location>
        <begin position="105"/>
        <end position="143"/>
    </location>
</feature>
<dbReference type="GO" id="GO:0008270">
    <property type="term" value="F:zinc ion binding"/>
    <property type="evidence" value="ECO:0007669"/>
    <property type="project" value="UniProtKB-KW"/>
</dbReference>
<name>A0A0J8B866_BETVV</name>
<dbReference type="PROSITE" id="PS50158">
    <property type="entry name" value="ZF_CCHC"/>
    <property type="match status" value="1"/>
</dbReference>
<evidence type="ECO:0000256" key="1">
    <source>
        <dbReference type="PROSITE-ProRule" id="PRU00047"/>
    </source>
</evidence>
<proteinExistence type="predicted"/>
<dbReference type="InterPro" id="IPR001878">
    <property type="entry name" value="Znf_CCHC"/>
</dbReference>
<sequence length="180" mass="20643">MRKRFVPQTYRRELFVRLNSLHQTTLSVKQYIKEFERLTMACHIQEEDKQKIARFLVGLKKSITNIVELQQYVTFDDVCILASKIERQQNEPRFQKPLWFNKPAASLDASSSTPPTSTTDLASDKLKATEPSTTSTTDPSNATIKAKKPQCFRCQGLGHIARNCPNTTLTTREELICYLE</sequence>
<dbReference type="Proteomes" id="UP000035740">
    <property type="component" value="Unassembled WGS sequence"/>
</dbReference>
<dbReference type="PANTHER" id="PTHR35046:SF23">
    <property type="entry name" value="NUCLEOTIDYLTRANSFERASE, RIBONUCLEASE H"/>
    <property type="match status" value="1"/>
</dbReference>
<keyword evidence="1" id="KW-0862">Zinc</keyword>
<dbReference type="InterPro" id="IPR036875">
    <property type="entry name" value="Znf_CCHC_sf"/>
</dbReference>
<dbReference type="OMA" id="TMACHIQ"/>
<dbReference type="OrthoDB" id="1731207at2759"/>
<dbReference type="Pfam" id="PF03732">
    <property type="entry name" value="Retrotrans_gag"/>
    <property type="match status" value="1"/>
</dbReference>
<evidence type="ECO:0000259" key="3">
    <source>
        <dbReference type="PROSITE" id="PS50158"/>
    </source>
</evidence>
<gene>
    <name evidence="4" type="ORF">BVRB_001790</name>
</gene>
<feature type="compositionally biased region" description="Low complexity" evidence="2">
    <location>
        <begin position="129"/>
        <end position="143"/>
    </location>
</feature>
<keyword evidence="1" id="KW-0479">Metal-binding</keyword>
<dbReference type="Gene3D" id="4.10.60.10">
    <property type="entry name" value="Zinc finger, CCHC-type"/>
    <property type="match status" value="1"/>
</dbReference>
<accession>A0A0J8B866</accession>
<feature type="compositionally biased region" description="Low complexity" evidence="2">
    <location>
        <begin position="105"/>
        <end position="121"/>
    </location>
</feature>
<dbReference type="Gramene" id="KMS96143">
    <property type="protein sequence ID" value="KMS96143"/>
    <property type="gene ID" value="BVRB_001790"/>
</dbReference>
<dbReference type="SUPFAM" id="SSF57756">
    <property type="entry name" value="Retrovirus zinc finger-like domains"/>
    <property type="match status" value="1"/>
</dbReference>
<dbReference type="AlphaFoldDB" id="A0A0J8B866"/>
<dbReference type="InterPro" id="IPR005162">
    <property type="entry name" value="Retrotrans_gag_dom"/>
</dbReference>
<evidence type="ECO:0000313" key="4">
    <source>
        <dbReference type="EMBL" id="KMS96143.1"/>
    </source>
</evidence>
<dbReference type="Pfam" id="PF00098">
    <property type="entry name" value="zf-CCHC"/>
    <property type="match status" value="1"/>
</dbReference>
<evidence type="ECO:0000313" key="5">
    <source>
        <dbReference type="Proteomes" id="UP000035740"/>
    </source>
</evidence>
<dbReference type="PANTHER" id="PTHR35046">
    <property type="entry name" value="ZINC KNUCKLE (CCHC-TYPE) FAMILY PROTEIN"/>
    <property type="match status" value="1"/>
</dbReference>
<dbReference type="GO" id="GO:0003676">
    <property type="term" value="F:nucleic acid binding"/>
    <property type="evidence" value="ECO:0007669"/>
    <property type="project" value="InterPro"/>
</dbReference>
<reference evidence="4 5" key="1">
    <citation type="journal article" date="2014" name="Nature">
        <title>The genome of the recently domesticated crop plant sugar beet (Beta vulgaris).</title>
        <authorList>
            <person name="Dohm J.C."/>
            <person name="Minoche A.E."/>
            <person name="Holtgrawe D."/>
            <person name="Capella-Gutierrez S."/>
            <person name="Zakrzewski F."/>
            <person name="Tafer H."/>
            <person name="Rupp O."/>
            <person name="Sorensen T.R."/>
            <person name="Stracke R."/>
            <person name="Reinhardt R."/>
            <person name="Goesmann A."/>
            <person name="Kraft T."/>
            <person name="Schulz B."/>
            <person name="Stadler P.F."/>
            <person name="Schmidt T."/>
            <person name="Gabaldon T."/>
            <person name="Lehrach H."/>
            <person name="Weisshaar B."/>
            <person name="Himmelbauer H."/>
        </authorList>
    </citation>
    <scope>NUCLEOTIDE SEQUENCE [LARGE SCALE GENOMIC DNA]</scope>
    <source>
        <tissue evidence="4">Taproot</tissue>
    </source>
</reference>
<protein>
    <recommendedName>
        <fullName evidence="3">CCHC-type domain-containing protein</fullName>
    </recommendedName>
</protein>
<feature type="domain" description="CCHC-type" evidence="3">
    <location>
        <begin position="151"/>
        <end position="166"/>
    </location>
</feature>
<keyword evidence="5" id="KW-1185">Reference proteome</keyword>
<keyword evidence="1" id="KW-0863">Zinc-finger</keyword>
<organism evidence="4 5">
    <name type="scientific">Beta vulgaris subsp. vulgaris</name>
    <name type="common">Beet</name>
    <dbReference type="NCBI Taxonomy" id="3555"/>
    <lineage>
        <taxon>Eukaryota</taxon>
        <taxon>Viridiplantae</taxon>
        <taxon>Streptophyta</taxon>
        <taxon>Embryophyta</taxon>
        <taxon>Tracheophyta</taxon>
        <taxon>Spermatophyta</taxon>
        <taxon>Magnoliopsida</taxon>
        <taxon>eudicotyledons</taxon>
        <taxon>Gunneridae</taxon>
        <taxon>Pentapetalae</taxon>
        <taxon>Caryophyllales</taxon>
        <taxon>Chenopodiaceae</taxon>
        <taxon>Betoideae</taxon>
        <taxon>Beta</taxon>
    </lineage>
</organism>
<evidence type="ECO:0000256" key="2">
    <source>
        <dbReference type="SAM" id="MobiDB-lite"/>
    </source>
</evidence>